<dbReference type="RefSeq" id="WP_252914613.1">
    <property type="nucleotide sequence ID" value="NZ_JAAAML010000001.1"/>
</dbReference>
<organism evidence="1 2">
    <name type="scientific">Hoeflea alexandrii</name>
    <dbReference type="NCBI Taxonomy" id="288436"/>
    <lineage>
        <taxon>Bacteria</taxon>
        <taxon>Pseudomonadati</taxon>
        <taxon>Pseudomonadota</taxon>
        <taxon>Alphaproteobacteria</taxon>
        <taxon>Hyphomicrobiales</taxon>
        <taxon>Rhizobiaceae</taxon>
        <taxon>Hoeflea</taxon>
    </lineage>
</organism>
<comment type="caution">
    <text evidence="1">The sequence shown here is derived from an EMBL/GenBank/DDBJ whole genome shotgun (WGS) entry which is preliminary data.</text>
</comment>
<sequence length="115" mass="12041">MIGLFALIMAGFAHKPVDLADSQDADLAGYVLPDGTLPVLCLTGDNDSGSGQRAHQDACDFCRLASSVVLPAPDHFDRATRIGISQPLLPEQAEPLLARKADLLPPVRGPPSIAA</sequence>
<reference evidence="1 2" key="1">
    <citation type="submission" date="2020-01" db="EMBL/GenBank/DDBJ databases">
        <title>Genomes of bacteria type strains.</title>
        <authorList>
            <person name="Chen J."/>
            <person name="Zhu S."/>
            <person name="Yang J."/>
        </authorList>
    </citation>
    <scope>NUCLEOTIDE SEQUENCE [LARGE SCALE GENOMIC DNA]</scope>
    <source>
        <strain evidence="1 2">DSM 16655</strain>
    </source>
</reference>
<accession>A0ABT1CM08</accession>
<gene>
    <name evidence="1" type="ORF">GTW23_03335</name>
</gene>
<dbReference type="EMBL" id="JAAAML010000001">
    <property type="protein sequence ID" value="MCO6407197.1"/>
    <property type="molecule type" value="Genomic_DNA"/>
</dbReference>
<evidence type="ECO:0000313" key="1">
    <source>
        <dbReference type="EMBL" id="MCO6407197.1"/>
    </source>
</evidence>
<protein>
    <recommendedName>
        <fullName evidence="3">DUF2946 domain-containing protein</fullName>
    </recommendedName>
</protein>
<keyword evidence="2" id="KW-1185">Reference proteome</keyword>
<evidence type="ECO:0000313" key="2">
    <source>
        <dbReference type="Proteomes" id="UP001320715"/>
    </source>
</evidence>
<evidence type="ECO:0008006" key="3">
    <source>
        <dbReference type="Google" id="ProtNLM"/>
    </source>
</evidence>
<dbReference type="Proteomes" id="UP001320715">
    <property type="component" value="Unassembled WGS sequence"/>
</dbReference>
<name>A0ABT1CM08_9HYPH</name>
<proteinExistence type="predicted"/>